<keyword evidence="1" id="KW-1133">Transmembrane helix</keyword>
<name>A0A917DFV1_9SPHN</name>
<evidence type="ECO:0000313" key="3">
    <source>
        <dbReference type="Proteomes" id="UP000598997"/>
    </source>
</evidence>
<dbReference type="AlphaFoldDB" id="A0A917DFV1"/>
<evidence type="ECO:0000256" key="1">
    <source>
        <dbReference type="SAM" id="Phobius"/>
    </source>
</evidence>
<accession>A0A917DFV1</accession>
<protein>
    <recommendedName>
        <fullName evidence="4">Sugar transporter</fullName>
    </recommendedName>
</protein>
<keyword evidence="1" id="KW-0472">Membrane</keyword>
<proteinExistence type="predicted"/>
<evidence type="ECO:0000313" key="2">
    <source>
        <dbReference type="EMBL" id="GGD34290.1"/>
    </source>
</evidence>
<dbReference type="Proteomes" id="UP000598997">
    <property type="component" value="Unassembled WGS sequence"/>
</dbReference>
<keyword evidence="3" id="KW-1185">Reference proteome</keyword>
<feature type="transmembrane region" description="Helical" evidence="1">
    <location>
        <begin position="94"/>
        <end position="115"/>
    </location>
</feature>
<sequence length="152" mass="16991">MTASDRVKTPTRFWIVAFLSLLWNAFGANDYVQTQIGNRSYIEGMTQGTGLTVDQLMDYYTGFPAWMDAAWALGVWGSLAGSVLLLLRSRFALHAFLISLVGLVFTTAWTIASPMPGQASMMVPMIFTVVIFAVLFALIWYSRRMYAKRVIA</sequence>
<organism evidence="2 3">
    <name type="scientific">Croceicoccus pelagius</name>
    <dbReference type="NCBI Taxonomy" id="1703341"/>
    <lineage>
        <taxon>Bacteria</taxon>
        <taxon>Pseudomonadati</taxon>
        <taxon>Pseudomonadota</taxon>
        <taxon>Alphaproteobacteria</taxon>
        <taxon>Sphingomonadales</taxon>
        <taxon>Erythrobacteraceae</taxon>
        <taxon>Croceicoccus</taxon>
    </lineage>
</organism>
<keyword evidence="1" id="KW-0812">Transmembrane</keyword>
<dbReference type="EMBL" id="BMIO01000001">
    <property type="protein sequence ID" value="GGD34290.1"/>
    <property type="molecule type" value="Genomic_DNA"/>
</dbReference>
<dbReference type="OrthoDB" id="5801787at2"/>
<evidence type="ECO:0008006" key="4">
    <source>
        <dbReference type="Google" id="ProtNLM"/>
    </source>
</evidence>
<feature type="transmembrane region" description="Helical" evidence="1">
    <location>
        <begin position="121"/>
        <end position="141"/>
    </location>
</feature>
<reference evidence="2 3" key="1">
    <citation type="journal article" date="2014" name="Int. J. Syst. Evol. Microbiol.">
        <title>Complete genome sequence of Corynebacterium casei LMG S-19264T (=DSM 44701T), isolated from a smear-ripened cheese.</title>
        <authorList>
            <consortium name="US DOE Joint Genome Institute (JGI-PGF)"/>
            <person name="Walter F."/>
            <person name="Albersmeier A."/>
            <person name="Kalinowski J."/>
            <person name="Ruckert C."/>
        </authorList>
    </citation>
    <scope>NUCLEOTIDE SEQUENCE [LARGE SCALE GENOMIC DNA]</scope>
    <source>
        <strain evidence="2 3">CGMCC 1.15358</strain>
    </source>
</reference>
<comment type="caution">
    <text evidence="2">The sequence shown here is derived from an EMBL/GenBank/DDBJ whole genome shotgun (WGS) entry which is preliminary data.</text>
</comment>
<feature type="transmembrane region" description="Helical" evidence="1">
    <location>
        <begin position="69"/>
        <end position="87"/>
    </location>
</feature>
<gene>
    <name evidence="2" type="ORF">GCM10010989_05580</name>
</gene>
<dbReference type="RefSeq" id="WP_066765150.1">
    <property type="nucleotide sequence ID" value="NZ_BMIO01000001.1"/>
</dbReference>